<name>A0ABT6Q2Y2_9PROT</name>
<dbReference type="PANTHER" id="PTHR21043">
    <property type="entry name" value="IOJAP SUPERFAMILY ORTHOLOG"/>
    <property type="match status" value="1"/>
</dbReference>
<dbReference type="InterPro" id="IPR004394">
    <property type="entry name" value="Iojap/RsfS/C7orf30"/>
</dbReference>
<evidence type="ECO:0000256" key="3">
    <source>
        <dbReference type="SAM" id="MobiDB-lite"/>
    </source>
</evidence>
<comment type="caution">
    <text evidence="4">The sequence shown here is derived from an EMBL/GenBank/DDBJ whole genome shotgun (WGS) entry which is preliminary data.</text>
</comment>
<dbReference type="Pfam" id="PF02410">
    <property type="entry name" value="RsfS"/>
    <property type="match status" value="1"/>
</dbReference>
<dbReference type="NCBIfam" id="TIGR00090">
    <property type="entry name" value="rsfS_iojap_ybeB"/>
    <property type="match status" value="1"/>
</dbReference>
<dbReference type="InterPro" id="IPR043519">
    <property type="entry name" value="NT_sf"/>
</dbReference>
<keyword evidence="2" id="KW-0963">Cytoplasm</keyword>
<dbReference type="Proteomes" id="UP001431634">
    <property type="component" value="Unassembled WGS sequence"/>
</dbReference>
<evidence type="ECO:0000313" key="5">
    <source>
        <dbReference type="Proteomes" id="UP001431634"/>
    </source>
</evidence>
<comment type="similarity">
    <text evidence="1 2">Belongs to the Iojap/RsfS family.</text>
</comment>
<feature type="region of interest" description="Disordered" evidence="3">
    <location>
        <begin position="1"/>
        <end position="21"/>
    </location>
</feature>
<keyword evidence="5" id="KW-1185">Reference proteome</keyword>
<dbReference type="RefSeq" id="WP_281447973.1">
    <property type="nucleotide sequence ID" value="NZ_JASBAO010000001.1"/>
</dbReference>
<reference evidence="4" key="1">
    <citation type="submission" date="2023-05" db="EMBL/GenBank/DDBJ databases">
        <title>Whole genome sequence of Commensalibacter sp.</title>
        <authorList>
            <person name="Charoenyingcharoen P."/>
            <person name="Yukphan P."/>
        </authorList>
    </citation>
    <scope>NUCLEOTIDE SEQUENCE</scope>
    <source>
        <strain evidence="4">TBRC 16381</strain>
    </source>
</reference>
<evidence type="ECO:0000256" key="1">
    <source>
        <dbReference type="ARBA" id="ARBA00010574"/>
    </source>
</evidence>
<accession>A0ABT6Q2Y2</accession>
<keyword evidence="2" id="KW-0810">Translation regulation</keyword>
<dbReference type="HAMAP" id="MF_01477">
    <property type="entry name" value="Iojap_RsfS"/>
    <property type="match status" value="1"/>
</dbReference>
<dbReference type="Gene3D" id="3.30.460.10">
    <property type="entry name" value="Beta Polymerase, domain 2"/>
    <property type="match status" value="1"/>
</dbReference>
<keyword evidence="2" id="KW-0678">Repressor</keyword>
<evidence type="ECO:0000256" key="2">
    <source>
        <dbReference type="HAMAP-Rule" id="MF_01477"/>
    </source>
</evidence>
<sequence>MTENISRKDVIQEGPKEGPKRTTMLDEAKLNEVVALMVASLEDDKAENIVVIDLVGKASFADRMIIATGLVDRQIMAMAENLDKALFDYGIKRTAIERSPDWVLLDTGDVIVHLFQAEAREYYNIERIWNVEISEQPKEPEEPSV</sequence>
<dbReference type="PANTHER" id="PTHR21043:SF0">
    <property type="entry name" value="MITOCHONDRIAL ASSEMBLY OF RIBOSOMAL LARGE SUBUNIT PROTEIN 1"/>
    <property type="match status" value="1"/>
</dbReference>
<dbReference type="SUPFAM" id="SSF81301">
    <property type="entry name" value="Nucleotidyltransferase"/>
    <property type="match status" value="1"/>
</dbReference>
<comment type="subcellular location">
    <subcellularLocation>
        <location evidence="2">Cytoplasm</location>
    </subcellularLocation>
</comment>
<comment type="function">
    <text evidence="2">Functions as a ribosomal silencing factor. Interacts with ribosomal protein uL14 (rplN), blocking formation of intersubunit bridge B8. Prevents association of the 30S and 50S ribosomal subunits and the formation of functional ribosomes, thus repressing translation.</text>
</comment>
<gene>
    <name evidence="2 4" type="primary">rsfS</name>
    <name evidence="4" type="ORF">QJV27_05635</name>
</gene>
<protein>
    <recommendedName>
        <fullName evidence="2">Ribosomal silencing factor RsfS</fullName>
    </recommendedName>
</protein>
<proteinExistence type="inferred from homology"/>
<evidence type="ECO:0000313" key="4">
    <source>
        <dbReference type="EMBL" id="MDI2090854.1"/>
    </source>
</evidence>
<organism evidence="4 5">
    <name type="scientific">Commensalibacter oyaizuii</name>
    <dbReference type="NCBI Taxonomy" id="3043873"/>
    <lineage>
        <taxon>Bacteria</taxon>
        <taxon>Pseudomonadati</taxon>
        <taxon>Pseudomonadota</taxon>
        <taxon>Alphaproteobacteria</taxon>
        <taxon>Acetobacterales</taxon>
        <taxon>Acetobacteraceae</taxon>
    </lineage>
</organism>
<dbReference type="EMBL" id="JASBAO010000001">
    <property type="protein sequence ID" value="MDI2090854.1"/>
    <property type="molecule type" value="Genomic_DNA"/>
</dbReference>
<comment type="subunit">
    <text evidence="2">Interacts with ribosomal protein uL14 (rplN).</text>
</comment>